<keyword evidence="3" id="KW-1185">Reference proteome</keyword>
<feature type="compositionally biased region" description="Basic and acidic residues" evidence="1">
    <location>
        <begin position="370"/>
        <end position="379"/>
    </location>
</feature>
<feature type="region of interest" description="Disordered" evidence="1">
    <location>
        <begin position="559"/>
        <end position="758"/>
    </location>
</feature>
<feature type="compositionally biased region" description="Basic and acidic residues" evidence="1">
    <location>
        <begin position="174"/>
        <end position="196"/>
    </location>
</feature>
<feature type="compositionally biased region" description="Basic and acidic residues" evidence="1">
    <location>
        <begin position="602"/>
        <end position="638"/>
    </location>
</feature>
<feature type="compositionally biased region" description="Basic and acidic residues" evidence="1">
    <location>
        <begin position="715"/>
        <end position="758"/>
    </location>
</feature>
<feature type="region of interest" description="Disordered" evidence="1">
    <location>
        <begin position="1"/>
        <end position="229"/>
    </location>
</feature>
<evidence type="ECO:0000313" key="2">
    <source>
        <dbReference type="EMBL" id="EPE27304.1"/>
    </source>
</evidence>
<feature type="compositionally biased region" description="Polar residues" evidence="1">
    <location>
        <begin position="140"/>
        <end position="149"/>
    </location>
</feature>
<dbReference type="GeneID" id="19462274"/>
<dbReference type="OMA" id="HNTREAD"/>
<reference evidence="2 3" key="1">
    <citation type="journal article" date="2013" name="BMC Genomics">
        <title>Genomics-driven discovery of the pneumocandin biosynthetic gene cluster in the fungus Glarea lozoyensis.</title>
        <authorList>
            <person name="Chen L."/>
            <person name="Yue Q."/>
            <person name="Zhang X."/>
            <person name="Xiang M."/>
            <person name="Wang C."/>
            <person name="Li S."/>
            <person name="Che Y."/>
            <person name="Ortiz-Lopez F.J."/>
            <person name="Bills G.F."/>
            <person name="Liu X."/>
            <person name="An Z."/>
        </authorList>
    </citation>
    <scope>NUCLEOTIDE SEQUENCE [LARGE SCALE GENOMIC DNA]</scope>
    <source>
        <strain evidence="3">ATCC 20868 / MF5171</strain>
    </source>
</reference>
<evidence type="ECO:0000256" key="1">
    <source>
        <dbReference type="SAM" id="MobiDB-lite"/>
    </source>
</evidence>
<evidence type="ECO:0000313" key="3">
    <source>
        <dbReference type="Proteomes" id="UP000016922"/>
    </source>
</evidence>
<dbReference type="RefSeq" id="XP_008086494.1">
    <property type="nucleotide sequence ID" value="XM_008088303.1"/>
</dbReference>
<feature type="region of interest" description="Disordered" evidence="1">
    <location>
        <begin position="332"/>
        <end position="381"/>
    </location>
</feature>
<dbReference type="HOGENOM" id="CLU_359041_0_0_1"/>
<dbReference type="EMBL" id="KE145370">
    <property type="protein sequence ID" value="EPE27304.1"/>
    <property type="molecule type" value="Genomic_DNA"/>
</dbReference>
<dbReference type="Proteomes" id="UP000016922">
    <property type="component" value="Unassembled WGS sequence"/>
</dbReference>
<gene>
    <name evidence="2" type="ORF">GLAREA_03219</name>
</gene>
<name>S3CQC7_GLAL2</name>
<proteinExistence type="predicted"/>
<dbReference type="AlphaFoldDB" id="S3CQC7"/>
<organism evidence="2 3">
    <name type="scientific">Glarea lozoyensis (strain ATCC 20868 / MF5171)</name>
    <dbReference type="NCBI Taxonomy" id="1116229"/>
    <lineage>
        <taxon>Eukaryota</taxon>
        <taxon>Fungi</taxon>
        <taxon>Dikarya</taxon>
        <taxon>Ascomycota</taxon>
        <taxon>Pezizomycotina</taxon>
        <taxon>Leotiomycetes</taxon>
        <taxon>Helotiales</taxon>
        <taxon>Helotiaceae</taxon>
        <taxon>Glarea</taxon>
    </lineage>
</organism>
<feature type="compositionally biased region" description="Basic and acidic residues" evidence="1">
    <location>
        <begin position="36"/>
        <end position="82"/>
    </location>
</feature>
<dbReference type="KEGG" id="glz:GLAREA_03219"/>
<feature type="compositionally biased region" description="Basic and acidic residues" evidence="1">
    <location>
        <begin position="651"/>
        <end position="690"/>
    </location>
</feature>
<feature type="compositionally biased region" description="Basic and acidic residues" evidence="1">
    <location>
        <begin position="562"/>
        <end position="583"/>
    </location>
</feature>
<protein>
    <submittedName>
        <fullName evidence="2">Uncharacterized protein</fullName>
    </submittedName>
</protein>
<dbReference type="OrthoDB" id="10498022at2759"/>
<feature type="compositionally biased region" description="Basic and acidic residues" evidence="1">
    <location>
        <begin position="150"/>
        <end position="164"/>
    </location>
</feature>
<sequence length="780" mass="88974">MGSRRTGSNKIPIGGYSPDSRPWEVVLPRNSRGKRKECEQLRDDYERDDRRADAWRQDDDRVGHRHNTREADNWRREYDDGIRNQQNTRRADPWRREHDDVERDQQYSRRADPWRSDYDRGHNQLDTRGAGTRRLEYDSGRNQLNTTWAETRRSDYDRGQDKQNIRRAGPWSPPHDRGRNQQDTRGADTRRPEYNERQNQPNTRRAGPWSPPHDRGHNQQDTWRADTLRPHHDRARAIDNRNDENPRPQSLQFVSRREHREALNMHAQLLKEQYYQSQARISKNHIGKDESQRDSVEYMNNNTRVENHKRPYSFYGPNRFDLTPFKSMNTFQNESPCAPPKPPTAEEFRTIKPDAGTPIKMTPTQRKRKNPIESEQDSRKKAKVLQTHLQKAQFPRNSTLDDMAVPAAHVEIPGLSLIKQTVAPSTPLPKLVARGVKLGSESVTSDQNTIPQPSLKTLIQTISSLQTQLNASFLPNPETPIRSISSSQAHHNENLPVNKNLANVTQSSAQTDASPIALLRTKMVSIISKNATREEKLRELREYKGMMDGAFQSNLALLGEGVPDKSGDMERDEKENRSDKEGSEQNDGGVQEKNIEEDENADKEGVEQNDEQNGHQNDEQNKSGDVEVDEKGDKKIGEQDNEQSKNGVMDGDEKGDNSDKEGSEQNDDRGKEENRDGEDKNGEGGKRESTADSGYYGDTERAPEKGCLGQEQEESEKGVEGGECKESVEGGEIQKDAKDAEGGEREKSASEEDTDSERVEKIVNMDRFVLDVVVIGRSGY</sequence>
<feature type="compositionally biased region" description="Basic and acidic residues" evidence="1">
    <location>
        <begin position="212"/>
        <end position="229"/>
    </location>
</feature>
<feature type="compositionally biased region" description="Basic and acidic residues" evidence="1">
    <location>
        <begin position="89"/>
        <end position="125"/>
    </location>
</feature>
<accession>S3CQC7</accession>